<proteinExistence type="predicted"/>
<sequence length="106" mass="11315">MARSRVFVVRLPADDPVTAAVLALPPGARSKAMADALRRGWQGEPIAGLTDVATRLESVVTRLEALMAGHPGAPAIQPDEAENRQDEDETAVMGSALWDWLAQTDP</sequence>
<protein>
    <submittedName>
        <fullName evidence="2">Uncharacterized protein</fullName>
    </submittedName>
</protein>
<evidence type="ECO:0000313" key="3">
    <source>
        <dbReference type="Proteomes" id="UP000503399"/>
    </source>
</evidence>
<dbReference type="Proteomes" id="UP000503399">
    <property type="component" value="Chromosome"/>
</dbReference>
<gene>
    <name evidence="2" type="ORF">R50_1992</name>
</gene>
<organism evidence="2 3">
    <name type="scientific">Candidatus Hydrogenisulfobacillus filiaventi</name>
    <dbReference type="NCBI Taxonomy" id="2707344"/>
    <lineage>
        <taxon>Bacteria</taxon>
        <taxon>Bacillati</taxon>
        <taxon>Bacillota</taxon>
        <taxon>Clostridia</taxon>
        <taxon>Eubacteriales</taxon>
        <taxon>Clostridiales Family XVII. Incertae Sedis</taxon>
        <taxon>Candidatus Hydrogenisulfobacillus</taxon>
    </lineage>
</organism>
<dbReference type="AlphaFoldDB" id="A0A6F8ZHY1"/>
<evidence type="ECO:0000256" key="1">
    <source>
        <dbReference type="SAM" id="MobiDB-lite"/>
    </source>
</evidence>
<evidence type="ECO:0000313" key="2">
    <source>
        <dbReference type="EMBL" id="CAB1129489.1"/>
    </source>
</evidence>
<accession>A0A6F8ZHY1</accession>
<name>A0A6F8ZHY1_9FIRM</name>
<feature type="region of interest" description="Disordered" evidence="1">
    <location>
        <begin position="70"/>
        <end position="95"/>
    </location>
</feature>
<dbReference type="EMBL" id="LR778114">
    <property type="protein sequence ID" value="CAB1129489.1"/>
    <property type="molecule type" value="Genomic_DNA"/>
</dbReference>
<reference evidence="2 3" key="1">
    <citation type="submission" date="2020-02" db="EMBL/GenBank/DDBJ databases">
        <authorList>
            <person name="Hogendoorn C."/>
        </authorList>
    </citation>
    <scope>NUCLEOTIDE SEQUENCE [LARGE SCALE GENOMIC DNA]</scope>
    <source>
        <strain evidence="2">R501</strain>
    </source>
</reference>
<keyword evidence="3" id="KW-1185">Reference proteome</keyword>
<dbReference type="KEGG" id="hfv:R50_1992"/>